<comment type="subunit">
    <text evidence="10">Probably interacts with PlsX.</text>
</comment>
<gene>
    <name evidence="11" type="primary">plsY_1</name>
    <name evidence="10" type="synonym">plsY</name>
    <name evidence="11" type="ORF">BN997_02324</name>
</gene>
<evidence type="ECO:0000256" key="9">
    <source>
        <dbReference type="ARBA" id="ARBA00023264"/>
    </source>
</evidence>
<keyword evidence="6 10" id="KW-0443">Lipid metabolism</keyword>
<keyword evidence="9 10" id="KW-1208">Phospholipid metabolism</keyword>
<comment type="subcellular location">
    <subcellularLocation>
        <location evidence="10">Cell membrane</location>
        <topology evidence="10">Multi-pass membrane protein</topology>
    </subcellularLocation>
</comment>
<dbReference type="PANTHER" id="PTHR30309">
    <property type="entry name" value="INNER MEMBRANE PROTEIN YGIH"/>
    <property type="match status" value="1"/>
</dbReference>
<feature type="transmembrane region" description="Helical" evidence="10">
    <location>
        <begin position="87"/>
        <end position="104"/>
    </location>
</feature>
<accession>A0A0A1MH97</accession>
<dbReference type="PANTHER" id="PTHR30309:SF0">
    <property type="entry name" value="GLYCEROL-3-PHOSPHATE ACYLTRANSFERASE-RELATED"/>
    <property type="match status" value="1"/>
</dbReference>
<sequence>MYYYLISCLIGYIFGCIHGSQIVGKIKKRDIKGEGVKNAGASNTTILLGWKYGIVVALIDIFKATLAILLVLFILNEAGMSAERISLSIYLTALCVIIGHNYPITMKFSGGKGTASLVGALIAIDWRVALIGIAILLFFTFATDYLVIGVLFMYLSFLITTYYFFGNGPALVVIFLTLLCIYKHMENYRRILLKEETRLSSMFKKSA</sequence>
<evidence type="ECO:0000256" key="2">
    <source>
        <dbReference type="ARBA" id="ARBA00022516"/>
    </source>
</evidence>
<dbReference type="STRING" id="545501.BN997_02324"/>
<evidence type="ECO:0000256" key="8">
    <source>
        <dbReference type="ARBA" id="ARBA00023209"/>
    </source>
</evidence>
<feature type="transmembrane region" description="Helical" evidence="10">
    <location>
        <begin position="116"/>
        <end position="138"/>
    </location>
</feature>
<keyword evidence="12" id="KW-1185">Reference proteome</keyword>
<evidence type="ECO:0000256" key="6">
    <source>
        <dbReference type="ARBA" id="ARBA00023098"/>
    </source>
</evidence>
<keyword evidence="7 10" id="KW-0472">Membrane</keyword>
<keyword evidence="4 10" id="KW-0812">Transmembrane</keyword>
<dbReference type="OrthoDB" id="9777124at2"/>
<proteinExistence type="inferred from homology"/>
<evidence type="ECO:0000256" key="10">
    <source>
        <dbReference type="HAMAP-Rule" id="MF_01043"/>
    </source>
</evidence>
<keyword evidence="5 10" id="KW-1133">Transmembrane helix</keyword>
<dbReference type="InterPro" id="IPR003811">
    <property type="entry name" value="G3P_acylTferase_PlsY"/>
</dbReference>
<evidence type="ECO:0000256" key="5">
    <source>
        <dbReference type="ARBA" id="ARBA00022989"/>
    </source>
</evidence>
<dbReference type="EC" id="2.3.1.275" evidence="10"/>
<comment type="similarity">
    <text evidence="10">Belongs to the PlsY family.</text>
</comment>
<keyword evidence="8 10" id="KW-0594">Phospholipid biosynthesis</keyword>
<evidence type="ECO:0000256" key="7">
    <source>
        <dbReference type="ARBA" id="ARBA00023136"/>
    </source>
</evidence>
<comment type="catalytic activity">
    <reaction evidence="10">
        <text>an acyl phosphate + sn-glycerol 3-phosphate = a 1-acyl-sn-glycero-3-phosphate + phosphate</text>
        <dbReference type="Rhea" id="RHEA:34075"/>
        <dbReference type="ChEBI" id="CHEBI:43474"/>
        <dbReference type="ChEBI" id="CHEBI:57597"/>
        <dbReference type="ChEBI" id="CHEBI:57970"/>
        <dbReference type="ChEBI" id="CHEBI:59918"/>
        <dbReference type="EC" id="2.3.1.275"/>
    </reaction>
</comment>
<evidence type="ECO:0000256" key="1">
    <source>
        <dbReference type="ARBA" id="ARBA00022475"/>
    </source>
</evidence>
<dbReference type="SMART" id="SM01207">
    <property type="entry name" value="G3P_acyltransf"/>
    <property type="match status" value="1"/>
</dbReference>
<feature type="transmembrane region" description="Helical" evidence="10">
    <location>
        <begin position="52"/>
        <end position="75"/>
    </location>
</feature>
<evidence type="ECO:0000256" key="3">
    <source>
        <dbReference type="ARBA" id="ARBA00022679"/>
    </source>
</evidence>
<dbReference type="Proteomes" id="UP000040453">
    <property type="component" value="Unassembled WGS sequence"/>
</dbReference>
<reference evidence="11 12" key="1">
    <citation type="submission" date="2014-11" db="EMBL/GenBank/DDBJ databases">
        <authorList>
            <person name="Urmite Genomes Urmite Genomes"/>
        </authorList>
    </citation>
    <scope>NUCLEOTIDE SEQUENCE [LARGE SCALE GENOMIC DNA]</scope>
    <source>
        <strain evidence="11 12">Oc5</strain>
    </source>
</reference>
<dbReference type="EMBL" id="CDGG01000001">
    <property type="protein sequence ID" value="CEI82458.1"/>
    <property type="molecule type" value="Genomic_DNA"/>
</dbReference>
<keyword evidence="1 10" id="KW-1003">Cell membrane</keyword>
<keyword evidence="2 10" id="KW-0444">Lipid biosynthesis</keyword>
<dbReference type="AlphaFoldDB" id="A0A0A1MH97"/>
<dbReference type="HAMAP" id="MF_01043">
    <property type="entry name" value="PlsY"/>
    <property type="match status" value="1"/>
</dbReference>
<name>A0A0A1MH97_9BACI</name>
<comment type="function">
    <text evidence="10">Catalyzes the transfer of an acyl group from acyl-phosphate (acyl-PO(4)) to glycerol-3-phosphate (G3P) to form lysophosphatidic acid (LPA). This enzyme utilizes acyl-phosphate as fatty acyl donor, but not acyl-CoA or acyl-ACP.</text>
</comment>
<evidence type="ECO:0000313" key="11">
    <source>
        <dbReference type="EMBL" id="CEI82458.1"/>
    </source>
</evidence>
<keyword evidence="11" id="KW-0012">Acyltransferase</keyword>
<dbReference type="RefSeq" id="WP_042532299.1">
    <property type="nucleotide sequence ID" value="NZ_CAXOIH010000005.1"/>
</dbReference>
<dbReference type="Pfam" id="PF02660">
    <property type="entry name" value="G3P_acyltransf"/>
    <property type="match status" value="1"/>
</dbReference>
<keyword evidence="3 10" id="KW-0808">Transferase</keyword>
<dbReference type="UniPathway" id="UPA00085"/>
<dbReference type="GO" id="GO:0043772">
    <property type="term" value="F:acyl-phosphate glycerol-3-phosphate acyltransferase activity"/>
    <property type="evidence" value="ECO:0007669"/>
    <property type="project" value="UniProtKB-UniRule"/>
</dbReference>
<dbReference type="GO" id="GO:0005886">
    <property type="term" value="C:plasma membrane"/>
    <property type="evidence" value="ECO:0007669"/>
    <property type="project" value="UniProtKB-SubCell"/>
</dbReference>
<protein>
    <recommendedName>
        <fullName evidence="10">Glycerol-3-phosphate acyltransferase</fullName>
    </recommendedName>
    <alternativeName>
        <fullName evidence="10">Acyl-PO4 G3P acyltransferase</fullName>
    </alternativeName>
    <alternativeName>
        <fullName evidence="10">Acyl-phosphate--glycerol-3-phosphate acyltransferase</fullName>
    </alternativeName>
    <alternativeName>
        <fullName evidence="10">G3P acyltransferase</fullName>
        <shortName evidence="10">GPAT</shortName>
        <ecNumber evidence="10">2.3.1.275</ecNumber>
    </alternativeName>
    <alternativeName>
        <fullName evidence="10">Lysophosphatidic acid synthase</fullName>
        <shortName evidence="10">LPA synthase</shortName>
    </alternativeName>
</protein>
<organism evidence="11 12">
    <name type="scientific">Oceanobacillus oncorhynchi</name>
    <dbReference type="NCBI Taxonomy" id="545501"/>
    <lineage>
        <taxon>Bacteria</taxon>
        <taxon>Bacillati</taxon>
        <taxon>Bacillota</taxon>
        <taxon>Bacilli</taxon>
        <taxon>Bacillales</taxon>
        <taxon>Bacillaceae</taxon>
        <taxon>Oceanobacillus</taxon>
    </lineage>
</organism>
<evidence type="ECO:0000313" key="12">
    <source>
        <dbReference type="Proteomes" id="UP000040453"/>
    </source>
</evidence>
<dbReference type="GO" id="GO:0008654">
    <property type="term" value="P:phospholipid biosynthetic process"/>
    <property type="evidence" value="ECO:0007669"/>
    <property type="project" value="UniProtKB-UniRule"/>
</dbReference>
<evidence type="ECO:0000256" key="4">
    <source>
        <dbReference type="ARBA" id="ARBA00022692"/>
    </source>
</evidence>
<comment type="pathway">
    <text evidence="10">Lipid metabolism; phospholipid metabolism.</text>
</comment>
<feature type="transmembrane region" description="Helical" evidence="10">
    <location>
        <begin position="170"/>
        <end position="185"/>
    </location>
</feature>